<dbReference type="InterPro" id="IPR000595">
    <property type="entry name" value="cNMP-bd_dom"/>
</dbReference>
<dbReference type="GO" id="GO:0003677">
    <property type="term" value="F:DNA binding"/>
    <property type="evidence" value="ECO:0007669"/>
    <property type="project" value="UniProtKB-KW"/>
</dbReference>
<dbReference type="SMART" id="SM00100">
    <property type="entry name" value="cNMP"/>
    <property type="match status" value="1"/>
</dbReference>
<dbReference type="GO" id="GO:0003700">
    <property type="term" value="F:DNA-binding transcription factor activity"/>
    <property type="evidence" value="ECO:0007669"/>
    <property type="project" value="TreeGrafter"/>
</dbReference>
<dbReference type="PANTHER" id="PTHR24567:SF74">
    <property type="entry name" value="HTH-TYPE TRANSCRIPTIONAL REGULATOR ARCR"/>
    <property type="match status" value="1"/>
</dbReference>
<evidence type="ECO:0000256" key="2">
    <source>
        <dbReference type="ARBA" id="ARBA00023125"/>
    </source>
</evidence>
<dbReference type="AlphaFoldDB" id="A0A2W5H5H4"/>
<name>A0A2W5H5H4_9BACT</name>
<feature type="domain" description="HTH crp-type" evidence="5">
    <location>
        <begin position="149"/>
        <end position="218"/>
    </location>
</feature>
<dbReference type="PROSITE" id="PS51063">
    <property type="entry name" value="HTH_CRP_2"/>
    <property type="match status" value="1"/>
</dbReference>
<dbReference type="Gene3D" id="2.60.120.10">
    <property type="entry name" value="Jelly Rolls"/>
    <property type="match status" value="1"/>
</dbReference>
<evidence type="ECO:0000256" key="3">
    <source>
        <dbReference type="ARBA" id="ARBA00023163"/>
    </source>
</evidence>
<dbReference type="Proteomes" id="UP000249739">
    <property type="component" value="Unassembled WGS sequence"/>
</dbReference>
<dbReference type="Pfam" id="PF00027">
    <property type="entry name" value="cNMP_binding"/>
    <property type="match status" value="1"/>
</dbReference>
<evidence type="ECO:0000313" key="7">
    <source>
        <dbReference type="Proteomes" id="UP000249739"/>
    </source>
</evidence>
<dbReference type="EMBL" id="QFOT01000192">
    <property type="protein sequence ID" value="PZP53216.1"/>
    <property type="molecule type" value="Genomic_DNA"/>
</dbReference>
<evidence type="ECO:0000256" key="1">
    <source>
        <dbReference type="ARBA" id="ARBA00023015"/>
    </source>
</evidence>
<keyword evidence="1" id="KW-0805">Transcription regulation</keyword>
<dbReference type="InterPro" id="IPR012318">
    <property type="entry name" value="HTH_CRP"/>
</dbReference>
<evidence type="ECO:0000313" key="6">
    <source>
        <dbReference type="EMBL" id="PZP53216.1"/>
    </source>
</evidence>
<keyword evidence="2" id="KW-0238">DNA-binding</keyword>
<dbReference type="InterPro" id="IPR036388">
    <property type="entry name" value="WH-like_DNA-bd_sf"/>
</dbReference>
<evidence type="ECO:0008006" key="8">
    <source>
        <dbReference type="Google" id="ProtNLM"/>
    </source>
</evidence>
<dbReference type="SUPFAM" id="SSF51206">
    <property type="entry name" value="cAMP-binding domain-like"/>
    <property type="match status" value="1"/>
</dbReference>
<dbReference type="InterPro" id="IPR014710">
    <property type="entry name" value="RmlC-like_jellyroll"/>
</dbReference>
<dbReference type="Gene3D" id="1.10.10.10">
    <property type="entry name" value="Winged helix-like DNA-binding domain superfamily/Winged helix DNA-binding domain"/>
    <property type="match status" value="1"/>
</dbReference>
<protein>
    <recommendedName>
        <fullName evidence="8">Crp/Fnr family transcriptional regulator</fullName>
    </recommendedName>
</protein>
<dbReference type="PROSITE" id="PS50042">
    <property type="entry name" value="CNMP_BINDING_3"/>
    <property type="match status" value="1"/>
</dbReference>
<dbReference type="CDD" id="cd00038">
    <property type="entry name" value="CAP_ED"/>
    <property type="match status" value="1"/>
</dbReference>
<dbReference type="InterPro" id="IPR018490">
    <property type="entry name" value="cNMP-bd_dom_sf"/>
</dbReference>
<gene>
    <name evidence="6" type="ORF">DI586_11315</name>
</gene>
<feature type="domain" description="Cyclic nucleotide-binding" evidence="4">
    <location>
        <begin position="15"/>
        <end position="135"/>
    </location>
</feature>
<sequence length="242" mass="26815">MDTAQAKQQITSSLFFSGLPEKDISDFLLESACRNYAKHEEIIRHGQKADRLFIVASGWIKLYRQAKTGDEAVMHMCTKGDVFGEAAVMAKGSYSFSAQAAEKASVIEIPSSFIHEKIKENPAIMERMLKTMSREMQQIQSENEHLSLMSASQRVGCLLLQLSSGMIGKGGTFPFPYDKALAASRLGMKPETFSRALAQLKPIDVQVSGPEIKIGNFEKLMEYCCHQCSSMPGECQRQDKSG</sequence>
<proteinExistence type="predicted"/>
<dbReference type="GO" id="GO:0005829">
    <property type="term" value="C:cytosol"/>
    <property type="evidence" value="ECO:0007669"/>
    <property type="project" value="TreeGrafter"/>
</dbReference>
<reference evidence="6 7" key="1">
    <citation type="submission" date="2017-08" db="EMBL/GenBank/DDBJ databases">
        <title>Infants hospitalized years apart are colonized by the same room-sourced microbial strains.</title>
        <authorList>
            <person name="Brooks B."/>
            <person name="Olm M.R."/>
            <person name="Firek B.A."/>
            <person name="Baker R."/>
            <person name="Thomas B.C."/>
            <person name="Morowitz M.J."/>
            <person name="Banfield J.F."/>
        </authorList>
    </citation>
    <scope>NUCLEOTIDE SEQUENCE [LARGE SCALE GENOMIC DNA]</scope>
    <source>
        <strain evidence="6">S2_006_000_R2_64</strain>
    </source>
</reference>
<keyword evidence="3" id="KW-0804">Transcription</keyword>
<organism evidence="6 7">
    <name type="scientific">Micavibrio aeruginosavorus</name>
    <dbReference type="NCBI Taxonomy" id="349221"/>
    <lineage>
        <taxon>Bacteria</taxon>
        <taxon>Pseudomonadati</taxon>
        <taxon>Bdellovibrionota</taxon>
        <taxon>Bdellovibrionia</taxon>
        <taxon>Bdellovibrionales</taxon>
        <taxon>Pseudobdellovibrionaceae</taxon>
        <taxon>Micavibrio</taxon>
    </lineage>
</organism>
<comment type="caution">
    <text evidence="6">The sequence shown here is derived from an EMBL/GenBank/DDBJ whole genome shotgun (WGS) entry which is preliminary data.</text>
</comment>
<evidence type="ECO:0000259" key="5">
    <source>
        <dbReference type="PROSITE" id="PS51063"/>
    </source>
</evidence>
<dbReference type="InterPro" id="IPR050397">
    <property type="entry name" value="Env_Response_Regulators"/>
</dbReference>
<evidence type="ECO:0000259" key="4">
    <source>
        <dbReference type="PROSITE" id="PS50042"/>
    </source>
</evidence>
<dbReference type="Pfam" id="PF13545">
    <property type="entry name" value="HTH_Crp_2"/>
    <property type="match status" value="1"/>
</dbReference>
<dbReference type="PANTHER" id="PTHR24567">
    <property type="entry name" value="CRP FAMILY TRANSCRIPTIONAL REGULATORY PROTEIN"/>
    <property type="match status" value="1"/>
</dbReference>
<accession>A0A2W5H5H4</accession>